<dbReference type="Proteomes" id="UP000199138">
    <property type="component" value="Unassembled WGS sequence"/>
</dbReference>
<keyword evidence="2" id="KW-1185">Reference proteome</keyword>
<accession>A0A1I7GAP7</accession>
<sequence>MAYHKVKTSYRYMKEGLLVTFSEETINQLTGNANFTFPEGMLTALTAAQEKYTLKLSQAFRGGTNNTEEKNLAKTALLDELRLAAQMVNVQANGDVEKLISSGFVMAKVKGDNNAPVPDVKNFKVKPGPNGFDLEVSVQANASVKNYLFYVGIATENQDLSSLQQYTSNKSTMIISNLQPNVRYACRACYMGTKKENNFTYSSIIYCQVLPM</sequence>
<dbReference type="EMBL" id="FPBK01000004">
    <property type="protein sequence ID" value="SFU45527.1"/>
    <property type="molecule type" value="Genomic_DNA"/>
</dbReference>
<dbReference type="RefSeq" id="WP_093024512.1">
    <property type="nucleotide sequence ID" value="NZ_FPBK01000004.1"/>
</dbReference>
<organism evidence="1 2">
    <name type="scientific">Pustulibacterium marinum</name>
    <dbReference type="NCBI Taxonomy" id="1224947"/>
    <lineage>
        <taxon>Bacteria</taxon>
        <taxon>Pseudomonadati</taxon>
        <taxon>Bacteroidota</taxon>
        <taxon>Flavobacteriia</taxon>
        <taxon>Flavobacteriales</taxon>
        <taxon>Flavobacteriaceae</taxon>
        <taxon>Pustulibacterium</taxon>
    </lineage>
</organism>
<gene>
    <name evidence="1" type="ORF">SAMN05216480_10441</name>
</gene>
<dbReference type="AlphaFoldDB" id="A0A1I7GAP7"/>
<evidence type="ECO:0000313" key="1">
    <source>
        <dbReference type="EMBL" id="SFU45527.1"/>
    </source>
</evidence>
<name>A0A1I7GAP7_9FLAO</name>
<evidence type="ECO:0008006" key="3">
    <source>
        <dbReference type="Google" id="ProtNLM"/>
    </source>
</evidence>
<evidence type="ECO:0000313" key="2">
    <source>
        <dbReference type="Proteomes" id="UP000199138"/>
    </source>
</evidence>
<proteinExistence type="predicted"/>
<protein>
    <recommendedName>
        <fullName evidence="3">Fibronectin type-III domain-containing protein</fullName>
    </recommendedName>
</protein>
<dbReference type="OrthoDB" id="1491402at2"/>
<reference evidence="1 2" key="1">
    <citation type="submission" date="2016-10" db="EMBL/GenBank/DDBJ databases">
        <authorList>
            <person name="de Groot N.N."/>
        </authorList>
    </citation>
    <scope>NUCLEOTIDE SEQUENCE [LARGE SCALE GENOMIC DNA]</scope>
    <source>
        <strain evidence="1 2">CGMCC 1.12333</strain>
    </source>
</reference>